<feature type="compositionally biased region" description="Pro residues" evidence="2">
    <location>
        <begin position="418"/>
        <end position="437"/>
    </location>
</feature>
<evidence type="ECO:0000256" key="1">
    <source>
        <dbReference type="ARBA" id="ARBA00006068"/>
    </source>
</evidence>
<feature type="region of interest" description="Disordered" evidence="2">
    <location>
        <begin position="412"/>
        <end position="439"/>
    </location>
</feature>
<dbReference type="Pfam" id="PF13399">
    <property type="entry name" value="LytR_C"/>
    <property type="match status" value="1"/>
</dbReference>
<dbReference type="EMBL" id="MWQN01000001">
    <property type="protein sequence ID" value="OPC79877.1"/>
    <property type="molecule type" value="Genomic_DNA"/>
</dbReference>
<dbReference type="NCBIfam" id="TIGR00350">
    <property type="entry name" value="lytR_cpsA_psr"/>
    <property type="match status" value="1"/>
</dbReference>
<feature type="domain" description="Cell envelope-related transcriptional attenuator" evidence="4">
    <location>
        <begin position="160"/>
        <end position="328"/>
    </location>
</feature>
<feature type="compositionally biased region" description="Pro residues" evidence="2">
    <location>
        <begin position="546"/>
        <end position="555"/>
    </location>
</feature>
<evidence type="ECO:0000259" key="4">
    <source>
        <dbReference type="Pfam" id="PF03816"/>
    </source>
</evidence>
<dbReference type="InterPro" id="IPR027381">
    <property type="entry name" value="LytR/CpsA/Psr_C"/>
</dbReference>
<dbReference type="RefSeq" id="WP_078974145.1">
    <property type="nucleotide sequence ID" value="NZ_MWQN01000001.1"/>
</dbReference>
<accession>A0A1T3NSL0</accession>
<comment type="similarity">
    <text evidence="1">Belongs to the LytR/CpsA/Psr (LCP) family.</text>
</comment>
<dbReference type="AlphaFoldDB" id="A0A1T3NSL0"/>
<dbReference type="STRING" id="159449.B4N89_02000"/>
<dbReference type="InterPro" id="IPR050922">
    <property type="entry name" value="LytR/CpsA/Psr_CW_biosynth"/>
</dbReference>
<evidence type="ECO:0000259" key="5">
    <source>
        <dbReference type="Pfam" id="PF13399"/>
    </source>
</evidence>
<evidence type="ECO:0000256" key="2">
    <source>
        <dbReference type="SAM" id="MobiDB-lite"/>
    </source>
</evidence>
<feature type="domain" description="LytR/CpsA/Psr regulator C-terminal" evidence="5">
    <location>
        <begin position="444"/>
        <end position="528"/>
    </location>
</feature>
<feature type="region of interest" description="Disordered" evidence="2">
    <location>
        <begin position="1"/>
        <end position="75"/>
    </location>
</feature>
<keyword evidence="3" id="KW-0472">Membrane</keyword>
<dbReference type="Pfam" id="PF03816">
    <property type="entry name" value="LytR_cpsA_psr"/>
    <property type="match status" value="1"/>
</dbReference>
<dbReference type="InterPro" id="IPR004474">
    <property type="entry name" value="LytR_CpsA_psr"/>
</dbReference>
<name>A0A1T3NSL0_9ACTN</name>
<dbReference type="Gene3D" id="3.30.70.2390">
    <property type="match status" value="1"/>
</dbReference>
<comment type="caution">
    <text evidence="6">The sequence shown here is derived from an EMBL/GenBank/DDBJ whole genome shotgun (WGS) entry which is preliminary data.</text>
</comment>
<evidence type="ECO:0000256" key="3">
    <source>
        <dbReference type="SAM" id="Phobius"/>
    </source>
</evidence>
<dbReference type="Proteomes" id="UP000190037">
    <property type="component" value="Unassembled WGS sequence"/>
</dbReference>
<protein>
    <recommendedName>
        <fullName evidence="8">Transcriptional regulator</fullName>
    </recommendedName>
</protein>
<feature type="transmembrane region" description="Helical" evidence="3">
    <location>
        <begin position="80"/>
        <end position="100"/>
    </location>
</feature>
<proteinExistence type="inferred from homology"/>
<dbReference type="Gene3D" id="3.40.630.190">
    <property type="entry name" value="LCP protein"/>
    <property type="match status" value="1"/>
</dbReference>
<feature type="region of interest" description="Disordered" evidence="2">
    <location>
        <begin position="529"/>
        <end position="567"/>
    </location>
</feature>
<gene>
    <name evidence="6" type="ORF">B4N89_02000</name>
</gene>
<keyword evidence="3" id="KW-0812">Transmembrane</keyword>
<dbReference type="PANTHER" id="PTHR33392">
    <property type="entry name" value="POLYISOPRENYL-TEICHOIC ACID--PEPTIDOGLYCAN TEICHOIC ACID TRANSFERASE TAGU"/>
    <property type="match status" value="1"/>
</dbReference>
<dbReference type="PANTHER" id="PTHR33392:SF6">
    <property type="entry name" value="POLYISOPRENYL-TEICHOIC ACID--PEPTIDOGLYCAN TEICHOIC ACID TRANSFERASE TAGU"/>
    <property type="match status" value="1"/>
</dbReference>
<sequence>MNSVPEHGGRRRRTPGSASPDLAPPTDLPVEGGPEAAGGDDTGVGVPRPRRADGRGRSRSGRRAKPTGHGKPRRFRKLKITAMVLSLALVAIGITGFVIYRKLNGNIRHSKLNISDVDVPKEGPDAFGRTPMNILMLGSDGRDNPTDCKLGGACDGGPPRADVQMLLHVSADRSNASVISIPRDTRVQIPTCVDPKTKQKFNPINTTINEALGRGGPGCVVGAWQLLTKIHIDHFMMVTFSGVVSMADAVGGVEVCVQSNIQDEQIEYRDGVRHEIGSHLKLTAGKHNIQGEDALKWLRTRHAFEDGGDVGRTHAQHMYLNSMVRTLKSNSTITNPIKLFKVAEAATKALTVDDGLNGIPKLTSLATTLNKVNTNRITMTTMPNVPDPQAPNEHLVPATSAETLFKMVRSDVAFDKNGPPPGTETNPPTTPDPPAAPPLDKAAVRVTVANGTTRTSLPGLVTDRLIAQGFTKAVRDSAPLKRQTTTVIHPADAKDQAQAVADSLGLPASALSAQPNATHITVQIGTDWGSEATFKGGKGSTTSAPPSAPPPPPAGELPKDSAALNGADDGACMKVYTEAKDRNGKPIYTW</sequence>
<evidence type="ECO:0000313" key="7">
    <source>
        <dbReference type="Proteomes" id="UP000190037"/>
    </source>
</evidence>
<evidence type="ECO:0008006" key="8">
    <source>
        <dbReference type="Google" id="ProtNLM"/>
    </source>
</evidence>
<reference evidence="6 7" key="1">
    <citation type="submission" date="2017-03" db="EMBL/GenBank/DDBJ databases">
        <title>Draft genome sequence of Streptomyces scabrisporus NF3, endophyte isolated from Amphipterygium adstringens.</title>
        <authorList>
            <person name="Vazquez M."/>
            <person name="Ceapa C.D."/>
            <person name="Rodriguez Luna D."/>
            <person name="Sanchez Esquivel S."/>
        </authorList>
    </citation>
    <scope>NUCLEOTIDE SEQUENCE [LARGE SCALE GENOMIC DNA]</scope>
    <source>
        <strain evidence="6 7">NF3</strain>
    </source>
</reference>
<organism evidence="6 7">
    <name type="scientific">Embleya scabrispora</name>
    <dbReference type="NCBI Taxonomy" id="159449"/>
    <lineage>
        <taxon>Bacteria</taxon>
        <taxon>Bacillati</taxon>
        <taxon>Actinomycetota</taxon>
        <taxon>Actinomycetes</taxon>
        <taxon>Kitasatosporales</taxon>
        <taxon>Streptomycetaceae</taxon>
        <taxon>Embleya</taxon>
    </lineage>
</organism>
<keyword evidence="3" id="KW-1133">Transmembrane helix</keyword>
<evidence type="ECO:0000313" key="6">
    <source>
        <dbReference type="EMBL" id="OPC79877.1"/>
    </source>
</evidence>
<keyword evidence="7" id="KW-1185">Reference proteome</keyword>
<feature type="compositionally biased region" description="Basic residues" evidence="2">
    <location>
        <begin position="57"/>
        <end position="75"/>
    </location>
</feature>